<dbReference type="Proteomes" id="UP000327179">
    <property type="component" value="Chromosome"/>
</dbReference>
<evidence type="ECO:0008006" key="3">
    <source>
        <dbReference type="Google" id="ProtNLM"/>
    </source>
</evidence>
<dbReference type="KEGG" id="plal:FXN65_21310"/>
<accession>A0A5J6QQ50</accession>
<name>A0A5J6QQ50_9GAMM</name>
<dbReference type="RefSeq" id="WP_151136150.1">
    <property type="nucleotide sequence ID" value="NZ_CP043311.1"/>
</dbReference>
<protein>
    <recommendedName>
        <fullName evidence="3">Lipoprotein</fullName>
    </recommendedName>
</protein>
<organism evidence="1 2">
    <name type="scientific">Metapseudomonas lalkuanensis</name>
    <dbReference type="NCBI Taxonomy" id="2604832"/>
    <lineage>
        <taxon>Bacteria</taxon>
        <taxon>Pseudomonadati</taxon>
        <taxon>Pseudomonadota</taxon>
        <taxon>Gammaproteobacteria</taxon>
        <taxon>Pseudomonadales</taxon>
        <taxon>Pseudomonadaceae</taxon>
        <taxon>Metapseudomonas</taxon>
    </lineage>
</organism>
<dbReference type="AlphaFoldDB" id="A0A5J6QQ50"/>
<reference evidence="1 2" key="1">
    <citation type="submission" date="2019-08" db="EMBL/GenBank/DDBJ databases">
        <title>Whole-genome Sequencing of e-waste polymer degrading bacterium Pseudomonas sp. strain PE08.</title>
        <authorList>
            <person name="Kirdat K."/>
            <person name="Debbarma P."/>
            <person name="Narawade N."/>
            <person name="Suyal D."/>
            <person name="Thorat V."/>
            <person name="Shouche Y."/>
            <person name="Goel R."/>
            <person name="Yadav A."/>
        </authorList>
    </citation>
    <scope>NUCLEOTIDE SEQUENCE [LARGE SCALE GENOMIC DNA]</scope>
    <source>
        <strain evidence="1 2">PE08</strain>
    </source>
</reference>
<sequence length="128" mass="13589">MKTIHPGHPSASFLGGSVLILSTLLIATGCAQNPDIRSSRDGTSGITSRANSDYVDCVKGGIRHDAQTFTSEENGKTLLFVGSTDPDKASGLVELSDSQGQKQFSVFQRNAWQDKGRLINAAIMCSNS</sequence>
<proteinExistence type="predicted"/>
<keyword evidence="2" id="KW-1185">Reference proteome</keyword>
<dbReference type="EMBL" id="CP043311">
    <property type="protein sequence ID" value="QEY64477.1"/>
    <property type="molecule type" value="Genomic_DNA"/>
</dbReference>
<gene>
    <name evidence="1" type="ORF">FXN65_21310</name>
</gene>
<dbReference type="PROSITE" id="PS51257">
    <property type="entry name" value="PROKAR_LIPOPROTEIN"/>
    <property type="match status" value="1"/>
</dbReference>
<evidence type="ECO:0000313" key="2">
    <source>
        <dbReference type="Proteomes" id="UP000327179"/>
    </source>
</evidence>
<evidence type="ECO:0000313" key="1">
    <source>
        <dbReference type="EMBL" id="QEY64477.1"/>
    </source>
</evidence>